<evidence type="ECO:0000313" key="1">
    <source>
        <dbReference type="EMBL" id="PHM21957.1"/>
    </source>
</evidence>
<organism evidence="1 2">
    <name type="scientific">Xenorhabdus ehlersii</name>
    <dbReference type="NCBI Taxonomy" id="290111"/>
    <lineage>
        <taxon>Bacteria</taxon>
        <taxon>Pseudomonadati</taxon>
        <taxon>Pseudomonadota</taxon>
        <taxon>Gammaproteobacteria</taxon>
        <taxon>Enterobacterales</taxon>
        <taxon>Morganellaceae</taxon>
        <taxon>Xenorhabdus</taxon>
    </lineage>
</organism>
<proteinExistence type="predicted"/>
<sequence>MRDRITAPPLADFASVQFVNLPLSADNRDNQRATQMLTPVLPQHPGRYQAAADLLAGFDFFRWQTVAQRAVGKAQLKLRD</sequence>
<comment type="caution">
    <text evidence="1">The sequence shown here is derived from an EMBL/GenBank/DDBJ whole genome shotgun (WGS) entry which is preliminary data.</text>
</comment>
<accession>A0A2D0IJM2</accession>
<gene>
    <name evidence="1" type="ORF">Xehl_04065</name>
</gene>
<reference evidence="1 2" key="1">
    <citation type="journal article" date="2017" name="Nat. Microbiol.">
        <title>Natural product diversity associated with the nematode symbionts Photorhabdus and Xenorhabdus.</title>
        <authorList>
            <person name="Tobias N.J."/>
            <person name="Wolff H."/>
            <person name="Djahanschiri B."/>
            <person name="Grundmann F."/>
            <person name="Kronenwerth M."/>
            <person name="Shi Y.M."/>
            <person name="Simonyi S."/>
            <person name="Grun P."/>
            <person name="Shapiro-Ilan D."/>
            <person name="Pidot S.J."/>
            <person name="Stinear T.P."/>
            <person name="Ebersberger I."/>
            <person name="Bode H.B."/>
        </authorList>
    </citation>
    <scope>NUCLEOTIDE SEQUENCE [LARGE SCALE GENOMIC DNA]</scope>
    <source>
        <strain evidence="1 2">DSM 16337</strain>
    </source>
</reference>
<dbReference type="AlphaFoldDB" id="A0A2D0IJM2"/>
<protein>
    <submittedName>
        <fullName evidence="1">Uncharacterized protein</fullName>
    </submittedName>
</protein>
<dbReference type="EMBL" id="NIBT01000066">
    <property type="protein sequence ID" value="PHM21957.1"/>
    <property type="molecule type" value="Genomic_DNA"/>
</dbReference>
<evidence type="ECO:0000313" key="2">
    <source>
        <dbReference type="Proteomes" id="UP000225605"/>
    </source>
</evidence>
<name>A0A2D0IJM2_9GAMM</name>
<dbReference type="Proteomes" id="UP000225605">
    <property type="component" value="Unassembled WGS sequence"/>
</dbReference>